<proteinExistence type="predicted"/>
<dbReference type="Pfam" id="PF10609">
    <property type="entry name" value="ParA"/>
    <property type="match status" value="1"/>
</dbReference>
<dbReference type="Gene3D" id="3.40.50.300">
    <property type="entry name" value="P-loop containing nucleotide triphosphate hydrolases"/>
    <property type="match status" value="1"/>
</dbReference>
<evidence type="ECO:0000256" key="1">
    <source>
        <dbReference type="ARBA" id="ARBA00022741"/>
    </source>
</evidence>
<accession>X1R091</accession>
<gene>
    <name evidence="3" type="ORF">S12H4_00989</name>
</gene>
<dbReference type="SUPFAM" id="SSF52540">
    <property type="entry name" value="P-loop containing nucleoside triphosphate hydrolases"/>
    <property type="match status" value="1"/>
</dbReference>
<comment type="caution">
    <text evidence="3">The sequence shown here is derived from an EMBL/GenBank/DDBJ whole genome shotgun (WGS) entry which is preliminary data.</text>
</comment>
<protein>
    <submittedName>
        <fullName evidence="3">Uncharacterized protein</fullName>
    </submittedName>
</protein>
<dbReference type="AlphaFoldDB" id="X1R091"/>
<feature type="non-terminal residue" evidence="3">
    <location>
        <position position="1"/>
    </location>
</feature>
<name>X1R091_9ZZZZ</name>
<evidence type="ECO:0000313" key="3">
    <source>
        <dbReference type="EMBL" id="GAI60491.1"/>
    </source>
</evidence>
<sequence>NLELYSIAALIDRDKVVSIPESGHDLFLRDASEIVKWQSKKLIIDLPGGTNMFLLAKKHFNVLGAMIVTMPNQAEDTRRIIDLCLHNRVNILGVCENFSGAVWENGEYITQGNDFFAPFGLNSMEKVCAEFDIPYFGNIPLFQRFSLDNVRQWETVKDISGKIGNKLK</sequence>
<dbReference type="GO" id="GO:0005524">
    <property type="term" value="F:ATP binding"/>
    <property type="evidence" value="ECO:0007669"/>
    <property type="project" value="UniProtKB-KW"/>
</dbReference>
<reference evidence="3" key="1">
    <citation type="journal article" date="2014" name="Front. Microbiol.">
        <title>High frequency of phylogenetically diverse reductive dehalogenase-homologous genes in deep subseafloor sedimentary metagenomes.</title>
        <authorList>
            <person name="Kawai M."/>
            <person name="Futagami T."/>
            <person name="Toyoda A."/>
            <person name="Takaki Y."/>
            <person name="Nishi S."/>
            <person name="Hori S."/>
            <person name="Arai W."/>
            <person name="Tsubouchi T."/>
            <person name="Morono Y."/>
            <person name="Uchiyama I."/>
            <person name="Ito T."/>
            <person name="Fujiyama A."/>
            <person name="Inagaki F."/>
            <person name="Takami H."/>
        </authorList>
    </citation>
    <scope>NUCLEOTIDE SEQUENCE</scope>
    <source>
        <strain evidence="3">Expedition CK06-06</strain>
    </source>
</reference>
<dbReference type="InterPro" id="IPR027417">
    <property type="entry name" value="P-loop_NTPase"/>
</dbReference>
<keyword evidence="1" id="KW-0547">Nucleotide-binding</keyword>
<dbReference type="EMBL" id="BARW01000167">
    <property type="protein sequence ID" value="GAI60491.1"/>
    <property type="molecule type" value="Genomic_DNA"/>
</dbReference>
<dbReference type="InterPro" id="IPR033756">
    <property type="entry name" value="YlxH/NBP35"/>
</dbReference>
<keyword evidence="2" id="KW-0067">ATP-binding</keyword>
<evidence type="ECO:0000256" key="2">
    <source>
        <dbReference type="ARBA" id="ARBA00022840"/>
    </source>
</evidence>
<organism evidence="3">
    <name type="scientific">marine sediment metagenome</name>
    <dbReference type="NCBI Taxonomy" id="412755"/>
    <lineage>
        <taxon>unclassified sequences</taxon>
        <taxon>metagenomes</taxon>
        <taxon>ecological metagenomes</taxon>
    </lineage>
</organism>